<dbReference type="HOGENOM" id="CLU_023474_0_0_1"/>
<dbReference type="InterPro" id="IPR050216">
    <property type="entry name" value="LRR_domain-containing"/>
</dbReference>
<feature type="compositionally biased region" description="Low complexity" evidence="3">
    <location>
        <begin position="37"/>
        <end position="48"/>
    </location>
</feature>
<name>A0A0D0CTC1_9AGAM</name>
<dbReference type="InterPro" id="IPR032675">
    <property type="entry name" value="LRR_dom_sf"/>
</dbReference>
<feature type="region of interest" description="Disordered" evidence="3">
    <location>
        <begin position="66"/>
        <end position="85"/>
    </location>
</feature>
<evidence type="ECO:0000313" key="4">
    <source>
        <dbReference type="EMBL" id="KIK78648.1"/>
    </source>
</evidence>
<dbReference type="SMART" id="SM00369">
    <property type="entry name" value="LRR_TYP"/>
    <property type="match status" value="2"/>
</dbReference>
<dbReference type="PANTHER" id="PTHR48051:SF1">
    <property type="entry name" value="RAS SUPPRESSOR PROTEIN 1"/>
    <property type="match status" value="1"/>
</dbReference>
<sequence>MYRLEQSAHSSPTSSVNSSPSSSPILGPADSSPAPSPQLDPISLDSPPLSSVPLLHPFAASTKAIGRHPNYEKKTGSPPITPSGAVTRSAALYRSAGCSRSLQEDEYLSSCSSNTVSPSHRTSRYIDREERIWEDALRKPFDTGNGRIDISNQELKTIPTSVGDLSGFFNTPELSEQTLFSGRSLARVNTEPDFQSSRVRSFERTQSIKDSGKERHVLQLYLASNKISYLPPELFIVQNLTVLSLRGNKITFIPPDICRLTNLRELNISFNQLTYLPSEMRDMKIDKLSVNPNPFILEPSRTTSPLVNFGSSRPTLGSRRSITRLHSMRREAAVSPPEAAVLSSITFSLPQIPPLTELCLRLLLAPSGGSSKQSIIAEYYGLPLPERWEIPLHLCTTLVECVPGILRPYKRSSFPDVQHVPTDTGTSTCPNPEHKGRIFVKHASERFSWERRIAGVDVGGAVPLRWRGCLRSCLDFLEVVKAEPTNDIKVPTLSAAQSMEMDLDMEQVLQAVDLGSGGLDMHDFDD</sequence>
<keyword evidence="2" id="KW-0677">Repeat</keyword>
<dbReference type="PANTHER" id="PTHR48051">
    <property type="match status" value="1"/>
</dbReference>
<dbReference type="Pfam" id="PF13855">
    <property type="entry name" value="LRR_8"/>
    <property type="match status" value="1"/>
</dbReference>
<feature type="region of interest" description="Disordered" evidence="3">
    <location>
        <begin position="1"/>
        <end position="48"/>
    </location>
</feature>
<dbReference type="STRING" id="930991.A0A0D0CTC1"/>
<dbReference type="InParanoid" id="A0A0D0CTC1"/>
<dbReference type="GO" id="GO:0005737">
    <property type="term" value="C:cytoplasm"/>
    <property type="evidence" value="ECO:0007669"/>
    <property type="project" value="TreeGrafter"/>
</dbReference>
<keyword evidence="1" id="KW-0433">Leucine-rich repeat</keyword>
<dbReference type="Gene3D" id="3.80.10.10">
    <property type="entry name" value="Ribonuclease Inhibitor"/>
    <property type="match status" value="1"/>
</dbReference>
<evidence type="ECO:0000256" key="2">
    <source>
        <dbReference type="ARBA" id="ARBA00022737"/>
    </source>
</evidence>
<gene>
    <name evidence="4" type="ORF">PAXRUDRAFT_163425</name>
</gene>
<dbReference type="OrthoDB" id="660555at2759"/>
<dbReference type="InterPro" id="IPR003591">
    <property type="entry name" value="Leu-rich_rpt_typical-subtyp"/>
</dbReference>
<evidence type="ECO:0000256" key="3">
    <source>
        <dbReference type="SAM" id="MobiDB-lite"/>
    </source>
</evidence>
<organism evidence="4 5">
    <name type="scientific">Paxillus rubicundulus Ve08.2h10</name>
    <dbReference type="NCBI Taxonomy" id="930991"/>
    <lineage>
        <taxon>Eukaryota</taxon>
        <taxon>Fungi</taxon>
        <taxon>Dikarya</taxon>
        <taxon>Basidiomycota</taxon>
        <taxon>Agaricomycotina</taxon>
        <taxon>Agaricomycetes</taxon>
        <taxon>Agaricomycetidae</taxon>
        <taxon>Boletales</taxon>
        <taxon>Paxilineae</taxon>
        <taxon>Paxillaceae</taxon>
        <taxon>Paxillus</taxon>
    </lineage>
</organism>
<feature type="compositionally biased region" description="Low complexity" evidence="3">
    <location>
        <begin position="7"/>
        <end position="24"/>
    </location>
</feature>
<accession>A0A0D0CTC1</accession>
<dbReference type="EMBL" id="KN826524">
    <property type="protein sequence ID" value="KIK78648.1"/>
    <property type="molecule type" value="Genomic_DNA"/>
</dbReference>
<proteinExistence type="predicted"/>
<evidence type="ECO:0000256" key="1">
    <source>
        <dbReference type="ARBA" id="ARBA00022614"/>
    </source>
</evidence>
<dbReference type="SUPFAM" id="SSF52075">
    <property type="entry name" value="Outer arm dynein light chain 1"/>
    <property type="match status" value="1"/>
</dbReference>
<evidence type="ECO:0000313" key="5">
    <source>
        <dbReference type="Proteomes" id="UP000054538"/>
    </source>
</evidence>
<dbReference type="AlphaFoldDB" id="A0A0D0CTC1"/>
<dbReference type="Proteomes" id="UP000054538">
    <property type="component" value="Unassembled WGS sequence"/>
</dbReference>
<dbReference type="PROSITE" id="PS51450">
    <property type="entry name" value="LRR"/>
    <property type="match status" value="2"/>
</dbReference>
<reference evidence="4 5" key="1">
    <citation type="submission" date="2014-04" db="EMBL/GenBank/DDBJ databases">
        <authorList>
            <consortium name="DOE Joint Genome Institute"/>
            <person name="Kuo A."/>
            <person name="Kohler A."/>
            <person name="Jargeat P."/>
            <person name="Nagy L.G."/>
            <person name="Floudas D."/>
            <person name="Copeland A."/>
            <person name="Barry K.W."/>
            <person name="Cichocki N."/>
            <person name="Veneault-Fourrey C."/>
            <person name="LaButti K."/>
            <person name="Lindquist E.A."/>
            <person name="Lipzen A."/>
            <person name="Lundell T."/>
            <person name="Morin E."/>
            <person name="Murat C."/>
            <person name="Sun H."/>
            <person name="Tunlid A."/>
            <person name="Henrissat B."/>
            <person name="Grigoriev I.V."/>
            <person name="Hibbett D.S."/>
            <person name="Martin F."/>
            <person name="Nordberg H.P."/>
            <person name="Cantor M.N."/>
            <person name="Hua S.X."/>
        </authorList>
    </citation>
    <scope>NUCLEOTIDE SEQUENCE [LARGE SCALE GENOMIC DNA]</scope>
    <source>
        <strain evidence="4 5">Ve08.2h10</strain>
    </source>
</reference>
<reference evidence="5" key="2">
    <citation type="submission" date="2015-01" db="EMBL/GenBank/DDBJ databases">
        <title>Evolutionary Origins and Diversification of the Mycorrhizal Mutualists.</title>
        <authorList>
            <consortium name="DOE Joint Genome Institute"/>
            <consortium name="Mycorrhizal Genomics Consortium"/>
            <person name="Kohler A."/>
            <person name="Kuo A."/>
            <person name="Nagy L.G."/>
            <person name="Floudas D."/>
            <person name="Copeland A."/>
            <person name="Barry K.W."/>
            <person name="Cichocki N."/>
            <person name="Veneault-Fourrey C."/>
            <person name="LaButti K."/>
            <person name="Lindquist E.A."/>
            <person name="Lipzen A."/>
            <person name="Lundell T."/>
            <person name="Morin E."/>
            <person name="Murat C."/>
            <person name="Riley R."/>
            <person name="Ohm R."/>
            <person name="Sun H."/>
            <person name="Tunlid A."/>
            <person name="Henrissat B."/>
            <person name="Grigoriev I.V."/>
            <person name="Hibbett D.S."/>
            <person name="Martin F."/>
        </authorList>
    </citation>
    <scope>NUCLEOTIDE SEQUENCE [LARGE SCALE GENOMIC DNA]</scope>
    <source>
        <strain evidence="5">Ve08.2h10</strain>
    </source>
</reference>
<dbReference type="InterPro" id="IPR001611">
    <property type="entry name" value="Leu-rich_rpt"/>
</dbReference>
<protein>
    <submittedName>
        <fullName evidence="4">Uncharacterized protein</fullName>
    </submittedName>
</protein>
<keyword evidence="5" id="KW-1185">Reference proteome</keyword>